<evidence type="ECO:0000256" key="3">
    <source>
        <dbReference type="ARBA" id="ARBA00022737"/>
    </source>
</evidence>
<sequence>MAKRDYYEILGVQKSAAADEIKSAYRKLALKYHPDKNQGNKEAEEKFKEINEAYEVLSDAQKKQQYDQFGHDASGMGGNPFGGQGGYSQYSGDFSNMGDIFGDIFGDMFSGGGSRRGGAAKASKRGADLRVDIDVSYLDVMKGTEVSIDVPKQDTCQTCRATGAKDGAKSKTCPQCKGSGQVRYSQGFFSFQQECSKCHGKGTVIDNPCNVCHGEGTVKVRKNIKVRIPQGVDEGTTLKVAGSGNAGANGAAAGDLFVVIHMKRDRNLVRKGDDLFTEISISFSQAAMGFEYDVAVVEGNVKVKIPAGTQPNTTLRVREQGFPRLGTKHRGDLFVKVNVSVPKFLSDAQKRALFEYAKSVGEIPKDAQYQGHESFFKKIFG</sequence>
<evidence type="ECO:0000256" key="4">
    <source>
        <dbReference type="ARBA" id="ARBA00022771"/>
    </source>
</evidence>
<comment type="function">
    <text evidence="8 11">Participates actively in the response to hyperosmotic and heat shock by preventing the aggregation of stress-denatured proteins and by disaggregating proteins, also in an autonomous, DnaK-independent fashion. Unfolded proteins bind initially to DnaJ; upon interaction with the DnaJ-bound protein, DnaK hydrolyzes its bound ATP, resulting in the formation of a stable complex. GrpE releases ADP from DnaK; ATP binding to DnaK triggers the release of the substrate protein, thus completing the reaction cycle. Several rounds of ATP-dependent interactions between DnaJ, DnaK and GrpE are required for fully efficient folding. Also involved, together with DnaK and GrpE, in the DNA replication of plasmids through activation of initiation proteins.</text>
</comment>
<dbReference type="PROSITE" id="PS00636">
    <property type="entry name" value="DNAJ_1"/>
    <property type="match status" value="1"/>
</dbReference>
<dbReference type="Pfam" id="PF00226">
    <property type="entry name" value="DnaJ"/>
    <property type="match status" value="1"/>
</dbReference>
<dbReference type="InterPro" id="IPR002939">
    <property type="entry name" value="DnaJ_C"/>
</dbReference>
<evidence type="ECO:0000256" key="7">
    <source>
        <dbReference type="ARBA" id="ARBA00023186"/>
    </source>
</evidence>
<dbReference type="SUPFAM" id="SSF49493">
    <property type="entry name" value="HSP40/DnaJ peptide-binding domain"/>
    <property type="match status" value="2"/>
</dbReference>
<evidence type="ECO:0000256" key="6">
    <source>
        <dbReference type="ARBA" id="ARBA00023016"/>
    </source>
</evidence>
<dbReference type="InterPro" id="IPR036410">
    <property type="entry name" value="HSP_DnaJ_Cys-rich_dom_sf"/>
</dbReference>
<dbReference type="InterPro" id="IPR018253">
    <property type="entry name" value="DnaJ_domain_CS"/>
</dbReference>
<dbReference type="SUPFAM" id="SSF57938">
    <property type="entry name" value="DnaJ/Hsp40 cysteine-rich domain"/>
    <property type="match status" value="1"/>
</dbReference>
<dbReference type="GO" id="GO:0005524">
    <property type="term" value="F:ATP binding"/>
    <property type="evidence" value="ECO:0007669"/>
    <property type="project" value="InterPro"/>
</dbReference>
<feature type="binding site" evidence="11">
    <location>
        <position position="173"/>
    </location>
    <ligand>
        <name>Zn(2+)</name>
        <dbReference type="ChEBI" id="CHEBI:29105"/>
        <label>2</label>
    </ligand>
</feature>
<dbReference type="InterPro" id="IPR036869">
    <property type="entry name" value="J_dom_sf"/>
</dbReference>
<dbReference type="Gene3D" id="2.60.260.20">
    <property type="entry name" value="Urease metallochaperone UreE, N-terminal domain"/>
    <property type="match status" value="2"/>
</dbReference>
<comment type="similarity">
    <text evidence="9 11">Belongs to the DnaJ family.</text>
</comment>
<dbReference type="Proteomes" id="UP000035337">
    <property type="component" value="Chromosome"/>
</dbReference>
<feature type="domain" description="CR-type" evidence="14">
    <location>
        <begin position="143"/>
        <end position="221"/>
    </location>
</feature>
<dbReference type="GO" id="GO:0008270">
    <property type="term" value="F:zinc ion binding"/>
    <property type="evidence" value="ECO:0007669"/>
    <property type="project" value="UniProtKB-UniRule"/>
</dbReference>
<feature type="binding site" evidence="11">
    <location>
        <position position="159"/>
    </location>
    <ligand>
        <name>Zn(2+)</name>
        <dbReference type="ChEBI" id="CHEBI:29105"/>
        <label>1</label>
    </ligand>
</feature>
<feature type="binding site" evidence="11">
    <location>
        <position position="212"/>
    </location>
    <ligand>
        <name>Zn(2+)</name>
        <dbReference type="ChEBI" id="CHEBI:29105"/>
        <label>1</label>
    </ligand>
</feature>
<comment type="subcellular location">
    <subcellularLocation>
        <location evidence="11">Cytoplasm</location>
    </subcellularLocation>
</comment>
<evidence type="ECO:0000256" key="11">
    <source>
        <dbReference type="HAMAP-Rule" id="MF_01152"/>
    </source>
</evidence>
<name>A0A0G3WJU3_9BACT</name>
<dbReference type="CDD" id="cd10719">
    <property type="entry name" value="DnaJ_zf"/>
    <property type="match status" value="1"/>
</dbReference>
<evidence type="ECO:0000256" key="2">
    <source>
        <dbReference type="ARBA" id="ARBA00022723"/>
    </source>
</evidence>
<dbReference type="NCBIfam" id="NF008035">
    <property type="entry name" value="PRK10767.1"/>
    <property type="match status" value="1"/>
</dbReference>
<dbReference type="GO" id="GO:0009408">
    <property type="term" value="P:response to heat"/>
    <property type="evidence" value="ECO:0007669"/>
    <property type="project" value="InterPro"/>
</dbReference>
<feature type="zinc finger region" description="CR-type" evidence="12">
    <location>
        <begin position="143"/>
        <end position="221"/>
    </location>
</feature>
<keyword evidence="6 11" id="KW-0346">Stress response</keyword>
<comment type="subunit">
    <text evidence="11">Homodimer.</text>
</comment>
<feature type="binding site" evidence="11">
    <location>
        <position position="198"/>
    </location>
    <ligand>
        <name>Zn(2+)</name>
        <dbReference type="ChEBI" id="CHEBI:29105"/>
        <label>2</label>
    </ligand>
</feature>
<protein>
    <recommendedName>
        <fullName evidence="10 11">Chaperone protein DnaJ</fullName>
    </recommendedName>
</protein>
<dbReference type="HAMAP" id="MF_01152">
    <property type="entry name" value="DnaJ"/>
    <property type="match status" value="1"/>
</dbReference>
<dbReference type="NCBIfam" id="TIGR02349">
    <property type="entry name" value="DnaJ_bact"/>
    <property type="match status" value="1"/>
</dbReference>
<dbReference type="Pfam" id="PF00684">
    <property type="entry name" value="DnaJ_CXXCXGXG"/>
    <property type="match status" value="1"/>
</dbReference>
<comment type="cofactor">
    <cofactor evidence="11">
        <name>Zn(2+)</name>
        <dbReference type="ChEBI" id="CHEBI:29105"/>
    </cofactor>
    <text evidence="11">Binds 2 Zn(2+) ions per monomer.</text>
</comment>
<dbReference type="CDD" id="cd06257">
    <property type="entry name" value="DnaJ"/>
    <property type="match status" value="1"/>
</dbReference>
<feature type="binding site" evidence="11">
    <location>
        <position position="209"/>
    </location>
    <ligand>
        <name>Zn(2+)</name>
        <dbReference type="ChEBI" id="CHEBI:29105"/>
        <label>1</label>
    </ligand>
</feature>
<dbReference type="Pfam" id="PF01556">
    <property type="entry name" value="DnaJ_C"/>
    <property type="match status" value="1"/>
</dbReference>
<feature type="binding site" evidence="11">
    <location>
        <position position="156"/>
    </location>
    <ligand>
        <name>Zn(2+)</name>
        <dbReference type="ChEBI" id="CHEBI:29105"/>
        <label>1</label>
    </ligand>
</feature>
<dbReference type="FunFam" id="2.10.230.10:FF:000002">
    <property type="entry name" value="Molecular chaperone DnaJ"/>
    <property type="match status" value="1"/>
</dbReference>
<evidence type="ECO:0000256" key="1">
    <source>
        <dbReference type="ARBA" id="ARBA00022705"/>
    </source>
</evidence>
<dbReference type="RefSeq" id="WP_052570695.1">
    <property type="nucleotide sequence ID" value="NZ_CP009498.1"/>
</dbReference>
<evidence type="ECO:0000256" key="5">
    <source>
        <dbReference type="ARBA" id="ARBA00022833"/>
    </source>
</evidence>
<dbReference type="AlphaFoldDB" id="A0A0G3WJU3"/>
<keyword evidence="4 11" id="KW-0863">Zinc-finger</keyword>
<dbReference type="PRINTS" id="PR00625">
    <property type="entry name" value="JDOMAIN"/>
</dbReference>
<dbReference type="FunFam" id="1.10.287.110:FF:000034">
    <property type="entry name" value="Chaperone protein DnaJ"/>
    <property type="match status" value="1"/>
</dbReference>
<dbReference type="GO" id="GO:0031072">
    <property type="term" value="F:heat shock protein binding"/>
    <property type="evidence" value="ECO:0007669"/>
    <property type="project" value="InterPro"/>
</dbReference>
<organism evidence="15 16">
    <name type="scientific">Endomicrobium proavitum</name>
    <dbReference type="NCBI Taxonomy" id="1408281"/>
    <lineage>
        <taxon>Bacteria</taxon>
        <taxon>Pseudomonadati</taxon>
        <taxon>Elusimicrobiota</taxon>
        <taxon>Endomicrobiia</taxon>
        <taxon>Endomicrobiales</taxon>
        <taxon>Endomicrobiaceae</taxon>
        <taxon>Endomicrobium</taxon>
    </lineage>
</organism>
<dbReference type="FunFam" id="2.60.260.20:FF:000005">
    <property type="entry name" value="Chaperone protein dnaJ 1, mitochondrial"/>
    <property type="match status" value="1"/>
</dbReference>
<dbReference type="Gene3D" id="2.10.230.10">
    <property type="entry name" value="Heat shock protein DnaJ, cysteine-rich domain"/>
    <property type="match status" value="1"/>
</dbReference>
<evidence type="ECO:0000256" key="8">
    <source>
        <dbReference type="ARBA" id="ARBA00053423"/>
    </source>
</evidence>
<evidence type="ECO:0000256" key="10">
    <source>
        <dbReference type="ARBA" id="ARBA00067609"/>
    </source>
</evidence>
<dbReference type="SUPFAM" id="SSF46565">
    <property type="entry name" value="Chaperone J-domain"/>
    <property type="match status" value="1"/>
</dbReference>
<dbReference type="PROSITE" id="PS51188">
    <property type="entry name" value="ZF_CR"/>
    <property type="match status" value="1"/>
</dbReference>
<dbReference type="GO" id="GO:0051082">
    <property type="term" value="F:unfolded protein binding"/>
    <property type="evidence" value="ECO:0007669"/>
    <property type="project" value="UniProtKB-UniRule"/>
</dbReference>
<keyword evidence="1 11" id="KW-0235">DNA replication</keyword>
<evidence type="ECO:0000313" key="15">
    <source>
        <dbReference type="EMBL" id="AKL98155.1"/>
    </source>
</evidence>
<dbReference type="KEGG" id="epo:Epro_0776"/>
<dbReference type="SMART" id="SM00271">
    <property type="entry name" value="DnaJ"/>
    <property type="match status" value="1"/>
</dbReference>
<dbReference type="EMBL" id="CP009498">
    <property type="protein sequence ID" value="AKL98155.1"/>
    <property type="molecule type" value="Genomic_DNA"/>
</dbReference>
<dbReference type="Gene3D" id="1.10.287.110">
    <property type="entry name" value="DnaJ domain"/>
    <property type="match status" value="1"/>
</dbReference>
<evidence type="ECO:0000313" key="16">
    <source>
        <dbReference type="Proteomes" id="UP000035337"/>
    </source>
</evidence>
<dbReference type="InterPro" id="IPR008971">
    <property type="entry name" value="HSP40/DnaJ_pept-bd"/>
</dbReference>
<keyword evidence="3 11" id="KW-0677">Repeat</keyword>
<dbReference type="GO" id="GO:0005737">
    <property type="term" value="C:cytoplasm"/>
    <property type="evidence" value="ECO:0007669"/>
    <property type="project" value="UniProtKB-SubCell"/>
</dbReference>
<evidence type="ECO:0000256" key="12">
    <source>
        <dbReference type="PROSITE-ProRule" id="PRU00546"/>
    </source>
</evidence>
<dbReference type="InterPro" id="IPR001305">
    <property type="entry name" value="HSP_DnaJ_Cys-rich_dom"/>
</dbReference>
<evidence type="ECO:0000259" key="13">
    <source>
        <dbReference type="PROSITE" id="PS50076"/>
    </source>
</evidence>
<dbReference type="CDD" id="cd10747">
    <property type="entry name" value="DnaJ_C"/>
    <property type="match status" value="1"/>
</dbReference>
<keyword evidence="5 11" id="KW-0862">Zinc</keyword>
<dbReference type="GO" id="GO:0042026">
    <property type="term" value="P:protein refolding"/>
    <property type="evidence" value="ECO:0007669"/>
    <property type="project" value="TreeGrafter"/>
</dbReference>
<dbReference type="PANTHER" id="PTHR43096">
    <property type="entry name" value="DNAJ HOMOLOG 1, MITOCHONDRIAL-RELATED"/>
    <property type="match status" value="1"/>
</dbReference>
<dbReference type="InterPro" id="IPR001623">
    <property type="entry name" value="DnaJ_domain"/>
</dbReference>
<keyword evidence="7 11" id="KW-0143">Chaperone</keyword>
<keyword evidence="16" id="KW-1185">Reference proteome</keyword>
<feature type="domain" description="J" evidence="13">
    <location>
        <begin position="5"/>
        <end position="70"/>
    </location>
</feature>
<keyword evidence="2 11" id="KW-0479">Metal-binding</keyword>
<dbReference type="PROSITE" id="PS50076">
    <property type="entry name" value="DNAJ_2"/>
    <property type="match status" value="1"/>
</dbReference>
<dbReference type="OrthoDB" id="9779889at2"/>
<comment type="caution">
    <text evidence="11">Lacks conserved residue(s) required for the propagation of feature annotation.</text>
</comment>
<reference evidence="15 16" key="1">
    <citation type="submission" date="2014-09" db="EMBL/GenBank/DDBJ databases">
        <title>Complete genome sequence of Endomicrobium proavitum.</title>
        <authorList>
            <person name="Zheng H."/>
        </authorList>
    </citation>
    <scope>NUCLEOTIDE SEQUENCE [LARGE SCALE GENOMIC DNA]</scope>
    <source>
        <strain evidence="15 16">Rsa215</strain>
    </source>
</reference>
<feature type="binding site" evidence="11">
    <location>
        <position position="195"/>
    </location>
    <ligand>
        <name>Zn(2+)</name>
        <dbReference type="ChEBI" id="CHEBI:29105"/>
        <label>2</label>
    </ligand>
</feature>
<dbReference type="InterPro" id="IPR012724">
    <property type="entry name" value="DnaJ"/>
</dbReference>
<gene>
    <name evidence="11 15" type="primary">dnaJ</name>
    <name evidence="15" type="ORF">Epro_0776</name>
</gene>
<feature type="binding site" evidence="11">
    <location>
        <position position="176"/>
    </location>
    <ligand>
        <name>Zn(2+)</name>
        <dbReference type="ChEBI" id="CHEBI:29105"/>
        <label>2</label>
    </ligand>
</feature>
<evidence type="ECO:0000256" key="9">
    <source>
        <dbReference type="ARBA" id="ARBA00061004"/>
    </source>
</evidence>
<comment type="domain">
    <text evidence="11">The J domain is necessary and sufficient to stimulate DnaK ATPase activity. Zinc center 1 plays an important role in the autonomous, DnaK-independent chaperone activity of DnaJ. Zinc center 2 is essential for interaction with DnaK and for DnaJ activity.</text>
</comment>
<accession>A0A0G3WJU3</accession>
<proteinExistence type="inferred from homology"/>
<dbReference type="STRING" id="1408281.Epro_0776"/>
<evidence type="ECO:0000259" key="14">
    <source>
        <dbReference type="PROSITE" id="PS51188"/>
    </source>
</evidence>
<dbReference type="PATRIC" id="fig|1408281.3.peg.795"/>
<keyword evidence="11" id="KW-0963">Cytoplasm</keyword>
<dbReference type="PANTHER" id="PTHR43096:SF52">
    <property type="entry name" value="DNAJ HOMOLOG 1, MITOCHONDRIAL-RELATED"/>
    <property type="match status" value="1"/>
</dbReference>
<dbReference type="GO" id="GO:0006260">
    <property type="term" value="P:DNA replication"/>
    <property type="evidence" value="ECO:0007669"/>
    <property type="project" value="UniProtKB-KW"/>
</dbReference>